<keyword evidence="1" id="KW-1133">Transmembrane helix</keyword>
<feature type="transmembrane region" description="Helical" evidence="1">
    <location>
        <begin position="48"/>
        <end position="66"/>
    </location>
</feature>
<accession>A0A1Y1RZG7</accession>
<evidence type="ECO:0000256" key="1">
    <source>
        <dbReference type="SAM" id="Phobius"/>
    </source>
</evidence>
<organism evidence="2 3">
    <name type="scientific">Marispirochaeta aestuarii</name>
    <dbReference type="NCBI Taxonomy" id="1963862"/>
    <lineage>
        <taxon>Bacteria</taxon>
        <taxon>Pseudomonadati</taxon>
        <taxon>Spirochaetota</taxon>
        <taxon>Spirochaetia</taxon>
        <taxon>Spirochaetales</taxon>
        <taxon>Spirochaetaceae</taxon>
        <taxon>Marispirochaeta</taxon>
    </lineage>
</organism>
<gene>
    <name evidence="2" type="ORF">B4O97_06470</name>
</gene>
<sequence>MIEVQGKQKKKKRRRVHLYPRNLLALSGFLQVALLTVHIAAITKMTTVIVGFYLLAFILSSTINILNGYGFSAGAGAAAIVGTLLVSCVEFFFGVLYMKAVLTETALLTAEITIPEMYYSLALFAGGMLAAVLALVFEVIVSRKSDDLYRYIM</sequence>
<dbReference type="RefSeq" id="WP_083049355.1">
    <property type="nucleotide sequence ID" value="NZ_MWQY01000006.1"/>
</dbReference>
<evidence type="ECO:0000313" key="2">
    <source>
        <dbReference type="EMBL" id="ORC36232.1"/>
    </source>
</evidence>
<name>A0A1Y1RZG7_9SPIO</name>
<dbReference type="AlphaFoldDB" id="A0A1Y1RZG7"/>
<feature type="transmembrane region" description="Helical" evidence="1">
    <location>
        <begin position="21"/>
        <end position="42"/>
    </location>
</feature>
<reference evidence="2 3" key="1">
    <citation type="submission" date="2017-03" db="EMBL/GenBank/DDBJ databases">
        <title>Draft Genome sequence of Marispirochaeta sp. strain JC444.</title>
        <authorList>
            <person name="Shivani Y."/>
            <person name="Subhash Y."/>
            <person name="Sasikala C."/>
            <person name="Ramana C."/>
        </authorList>
    </citation>
    <scope>NUCLEOTIDE SEQUENCE [LARGE SCALE GENOMIC DNA]</scope>
    <source>
        <strain evidence="2 3">JC444</strain>
    </source>
</reference>
<feature type="transmembrane region" description="Helical" evidence="1">
    <location>
        <begin position="118"/>
        <end position="141"/>
    </location>
</feature>
<proteinExistence type="predicted"/>
<keyword evidence="1" id="KW-0472">Membrane</keyword>
<protein>
    <submittedName>
        <fullName evidence="2">Uncharacterized protein</fullName>
    </submittedName>
</protein>
<keyword evidence="3" id="KW-1185">Reference proteome</keyword>
<dbReference type="STRING" id="1963862.B4O97_06470"/>
<dbReference type="EMBL" id="MWQY01000006">
    <property type="protein sequence ID" value="ORC36232.1"/>
    <property type="molecule type" value="Genomic_DNA"/>
</dbReference>
<keyword evidence="1" id="KW-0812">Transmembrane</keyword>
<feature type="transmembrane region" description="Helical" evidence="1">
    <location>
        <begin position="78"/>
        <end position="98"/>
    </location>
</feature>
<evidence type="ECO:0000313" key="3">
    <source>
        <dbReference type="Proteomes" id="UP000192343"/>
    </source>
</evidence>
<comment type="caution">
    <text evidence="2">The sequence shown here is derived from an EMBL/GenBank/DDBJ whole genome shotgun (WGS) entry which is preliminary data.</text>
</comment>
<dbReference type="Proteomes" id="UP000192343">
    <property type="component" value="Unassembled WGS sequence"/>
</dbReference>